<evidence type="ECO:0000256" key="1">
    <source>
        <dbReference type="SAM" id="Phobius"/>
    </source>
</evidence>
<organism evidence="3">
    <name type="scientific">Aedes albopictus</name>
    <name type="common">Asian tiger mosquito</name>
    <name type="synonym">Stegomyia albopicta</name>
    <dbReference type="NCBI Taxonomy" id="7160"/>
    <lineage>
        <taxon>Eukaryota</taxon>
        <taxon>Metazoa</taxon>
        <taxon>Ecdysozoa</taxon>
        <taxon>Arthropoda</taxon>
        <taxon>Hexapoda</taxon>
        <taxon>Insecta</taxon>
        <taxon>Pterygota</taxon>
        <taxon>Neoptera</taxon>
        <taxon>Endopterygota</taxon>
        <taxon>Diptera</taxon>
        <taxon>Nematocera</taxon>
        <taxon>Culicoidea</taxon>
        <taxon>Culicidae</taxon>
        <taxon>Culicinae</taxon>
        <taxon>Aedini</taxon>
        <taxon>Aedes</taxon>
        <taxon>Stegomyia</taxon>
    </lineage>
</organism>
<feature type="chain" id="PRO_5012642307" description="Retrovirus-related env polyprotein from transposon gypsy" evidence="2">
    <location>
        <begin position="18"/>
        <end position="501"/>
    </location>
</feature>
<accession>A0A1W7R5Z2</accession>
<protein>
    <recommendedName>
        <fullName evidence="4">Retrovirus-related env polyprotein from transposon gypsy</fullName>
    </recommendedName>
</protein>
<keyword evidence="2" id="KW-0732">Signal</keyword>
<proteinExistence type="predicted"/>
<name>A0A1W7R5Z2_AEDAL</name>
<dbReference type="EMBL" id="GEHC01001105">
    <property type="protein sequence ID" value="JAV46540.1"/>
    <property type="molecule type" value="Transcribed_RNA"/>
</dbReference>
<dbReference type="VEuPathDB" id="VectorBase:AALFPA_071362"/>
<dbReference type="AlphaFoldDB" id="A0A1W7R5Z2"/>
<evidence type="ECO:0000313" key="3">
    <source>
        <dbReference type="EMBL" id="JAV46540.1"/>
    </source>
</evidence>
<feature type="transmembrane region" description="Helical" evidence="1">
    <location>
        <begin position="447"/>
        <end position="471"/>
    </location>
</feature>
<keyword evidence="1" id="KW-0812">Transmembrane</keyword>
<evidence type="ECO:0000256" key="2">
    <source>
        <dbReference type="SAM" id="SignalP"/>
    </source>
</evidence>
<reference evidence="3" key="1">
    <citation type="submission" date="2016-03" db="EMBL/GenBank/DDBJ databases">
        <title>RNAseq analyses of the sensorial organs of adult female Aedes albopictus.</title>
        <authorList>
            <person name="Fabrizio L."/>
            <person name="Ribeiro J.M."/>
            <person name="Arca B."/>
        </authorList>
    </citation>
    <scope>NUCLEOTIDE SEQUENCE</scope>
</reference>
<feature type="signal peptide" evidence="2">
    <location>
        <begin position="1"/>
        <end position="17"/>
    </location>
</feature>
<dbReference type="VEuPathDB" id="VectorBase:AALC636_017754"/>
<keyword evidence="1" id="KW-1133">Transmembrane helix</keyword>
<sequence length="501" mass="57127">MIRFHIFILVAIINVRAQKLEIANINEQPLLTLITGKCKIQTGNIKVIHPINLTNIEITVNLLTNVVHQKTNNHLTEIAKYKMKELYSNLVEIKPRNHRERRSLESIGTAWKWVAGNPDAEDLRIINKTMNELITSNNEQYQVNEQLNNRLNTITRTINGIIESKVKNRIILDEMETIIIIMKIDVINKLLEDIAEAVILSKLTVTSNKILSLNEIFIIKKILEEQGIQTDLPDEALNLVQPSVAVNDHTLLYIINVPQMSKEEGSIVRIVPTPKNGQIIKQFPDYLIKIGETLYTTNQPTKYIQRSTYIREYSDNCIQPLIEGKTSKCSTKESSKTKISLLTDGMLLINNALNDLLQSDCGPDDRNLTGNFLISFSNCSIYYRNESFISSTKEITTNILHGAMHNFAMDLQPEDDVLKLINNLTVSNRRKIDHVYLMQYNNKLWDWSLLGGISISTALTITISVFAFIIYRKSLYTILSKLTRKRKPKTPSPGDQPNQDA</sequence>
<dbReference type="Pfam" id="PF07253">
    <property type="entry name" value="Gypsy"/>
    <property type="match status" value="1"/>
</dbReference>
<dbReference type="InterPro" id="IPR009882">
    <property type="entry name" value="Gypsy"/>
</dbReference>
<keyword evidence="1" id="KW-0472">Membrane</keyword>
<evidence type="ECO:0008006" key="4">
    <source>
        <dbReference type="Google" id="ProtNLM"/>
    </source>
</evidence>
<dbReference type="VEuPathDB" id="VectorBase:AALF018987"/>